<evidence type="ECO:0000256" key="2">
    <source>
        <dbReference type="ARBA" id="ARBA00009409"/>
    </source>
</evidence>
<dbReference type="InterPro" id="IPR015886">
    <property type="entry name" value="H2TH_FPG"/>
</dbReference>
<evidence type="ECO:0000256" key="14">
    <source>
        <dbReference type="ARBA" id="ARBA00044632"/>
    </source>
</evidence>
<dbReference type="Pfam" id="PF06827">
    <property type="entry name" value="zf-FPG_IleRS"/>
    <property type="match status" value="1"/>
</dbReference>
<comment type="subunit">
    <text evidence="3 15">Monomer.</text>
</comment>
<evidence type="ECO:0000256" key="6">
    <source>
        <dbReference type="ARBA" id="ARBA00022771"/>
    </source>
</evidence>
<proteinExistence type="inferred from homology"/>
<dbReference type="PROSITE" id="PS51066">
    <property type="entry name" value="ZF_FPG_2"/>
    <property type="match status" value="1"/>
</dbReference>
<dbReference type="PANTHER" id="PTHR22993:SF9">
    <property type="entry name" value="FORMAMIDOPYRIMIDINE-DNA GLYCOSYLASE"/>
    <property type="match status" value="1"/>
</dbReference>
<dbReference type="GO" id="GO:0006284">
    <property type="term" value="P:base-excision repair"/>
    <property type="evidence" value="ECO:0007669"/>
    <property type="project" value="InterPro"/>
</dbReference>
<evidence type="ECO:0000256" key="3">
    <source>
        <dbReference type="ARBA" id="ARBA00011245"/>
    </source>
</evidence>
<dbReference type="EMBL" id="FQWZ01000002">
    <property type="protein sequence ID" value="SHG69328.1"/>
    <property type="molecule type" value="Genomic_DNA"/>
</dbReference>
<dbReference type="GO" id="GO:0034039">
    <property type="term" value="F:8-oxo-7,8-dihydroguanine DNA N-glycosylase activity"/>
    <property type="evidence" value="ECO:0007669"/>
    <property type="project" value="TreeGrafter"/>
</dbReference>
<keyword evidence="7 15" id="KW-0378">Hydrolase</keyword>
<dbReference type="SUPFAM" id="SSF46946">
    <property type="entry name" value="S13-like H2TH domain"/>
    <property type="match status" value="1"/>
</dbReference>
<accession>A0A1M5LW89</accession>
<dbReference type="Gene3D" id="3.20.190.10">
    <property type="entry name" value="MutM-like, N-terminal"/>
    <property type="match status" value="1"/>
</dbReference>
<keyword evidence="5 15" id="KW-0227">DNA damage</keyword>
<reference evidence="18 19" key="1">
    <citation type="submission" date="2016-11" db="EMBL/GenBank/DDBJ databases">
        <authorList>
            <person name="Jaros S."/>
            <person name="Januszkiewicz K."/>
            <person name="Wedrychowicz H."/>
        </authorList>
    </citation>
    <scope>NUCLEOTIDE SEQUENCE [LARGE SCALE GENOMIC DNA]</scope>
    <source>
        <strain evidence="18 19">CGMCC 1.7049</strain>
    </source>
</reference>
<evidence type="ECO:0000259" key="16">
    <source>
        <dbReference type="PROSITE" id="PS51066"/>
    </source>
</evidence>
<evidence type="ECO:0000256" key="8">
    <source>
        <dbReference type="ARBA" id="ARBA00022833"/>
    </source>
</evidence>
<dbReference type="NCBIfam" id="NF002211">
    <property type="entry name" value="PRK01103.1"/>
    <property type="match status" value="1"/>
</dbReference>
<feature type="active site" description="Proton donor" evidence="15">
    <location>
        <position position="3"/>
    </location>
</feature>
<feature type="active site" description="Proton donor; for delta-elimination activity" evidence="15">
    <location>
        <position position="262"/>
    </location>
</feature>
<dbReference type="GO" id="GO:0140078">
    <property type="term" value="F:class I DNA-(apurinic or apyrimidinic site) endonuclease activity"/>
    <property type="evidence" value="ECO:0007669"/>
    <property type="project" value="UniProtKB-EC"/>
</dbReference>
<keyword evidence="10 15" id="KW-0234">DNA repair</keyword>
<dbReference type="HAMAP" id="MF_00103">
    <property type="entry name" value="Fapy_DNA_glycosyl"/>
    <property type="match status" value="1"/>
</dbReference>
<dbReference type="GO" id="GO:0003684">
    <property type="term" value="F:damaged DNA binding"/>
    <property type="evidence" value="ECO:0007669"/>
    <property type="project" value="InterPro"/>
</dbReference>
<evidence type="ECO:0000313" key="19">
    <source>
        <dbReference type="Proteomes" id="UP000199758"/>
    </source>
</evidence>
<feature type="domain" description="FPG-type" evidence="16">
    <location>
        <begin position="238"/>
        <end position="272"/>
    </location>
</feature>
<dbReference type="InterPro" id="IPR010663">
    <property type="entry name" value="Znf_FPG/IleRS"/>
</dbReference>
<protein>
    <recommendedName>
        <fullName evidence="15">Formamidopyrimidine-DNA glycosylase</fullName>
        <shortName evidence="15">Fapy-DNA glycosylase</shortName>
        <ecNumber evidence="15">3.2.2.23</ecNumber>
    </recommendedName>
    <alternativeName>
        <fullName evidence="15">DNA-(apurinic or apyrimidinic site) lyase MutM</fullName>
        <shortName evidence="15">AP lyase MutM</shortName>
        <ecNumber evidence="15">4.2.99.18</ecNumber>
    </alternativeName>
</protein>
<dbReference type="InterPro" id="IPR035937">
    <property type="entry name" value="FPG_N"/>
</dbReference>
<dbReference type="RefSeq" id="WP_072895499.1">
    <property type="nucleotide sequence ID" value="NZ_FQWZ01000002.1"/>
</dbReference>
<feature type="active site" description="Proton donor; for beta-elimination activity" evidence="15">
    <location>
        <position position="58"/>
    </location>
</feature>
<dbReference type="AlphaFoldDB" id="A0A1M5LW89"/>
<evidence type="ECO:0000256" key="7">
    <source>
        <dbReference type="ARBA" id="ARBA00022801"/>
    </source>
</evidence>
<keyword evidence="13 15" id="KW-0326">Glycosidase</keyword>
<feature type="binding site" evidence="15">
    <location>
        <position position="153"/>
    </location>
    <ligand>
        <name>DNA</name>
        <dbReference type="ChEBI" id="CHEBI:16991"/>
    </ligand>
</feature>
<comment type="cofactor">
    <cofactor evidence="15">
        <name>Zn(2+)</name>
        <dbReference type="ChEBI" id="CHEBI:29105"/>
    </cofactor>
    <text evidence="15">Binds 1 zinc ion per subunit.</text>
</comment>
<keyword evidence="4 15" id="KW-0479">Metal-binding</keyword>
<dbReference type="STRING" id="490188.SAMN04488068_1129"/>
<evidence type="ECO:0000256" key="15">
    <source>
        <dbReference type="HAMAP-Rule" id="MF_00103"/>
    </source>
</evidence>
<evidence type="ECO:0000256" key="1">
    <source>
        <dbReference type="ARBA" id="ARBA00001668"/>
    </source>
</evidence>
<keyword evidence="6 15" id="KW-0863">Zinc-finger</keyword>
<dbReference type="Pfam" id="PF06831">
    <property type="entry name" value="H2TH"/>
    <property type="match status" value="1"/>
</dbReference>
<keyword evidence="11 15" id="KW-0456">Lyase</keyword>
<feature type="binding site" evidence="15">
    <location>
        <position position="111"/>
    </location>
    <ligand>
        <name>DNA</name>
        <dbReference type="ChEBI" id="CHEBI:16991"/>
    </ligand>
</feature>
<evidence type="ECO:0000256" key="12">
    <source>
        <dbReference type="ARBA" id="ARBA00023268"/>
    </source>
</evidence>
<dbReference type="SMART" id="SM00898">
    <property type="entry name" value="Fapy_DNA_glyco"/>
    <property type="match status" value="1"/>
</dbReference>
<comment type="similarity">
    <text evidence="2 15">Belongs to the FPG family.</text>
</comment>
<dbReference type="SMART" id="SM01232">
    <property type="entry name" value="H2TH"/>
    <property type="match status" value="1"/>
</dbReference>
<feature type="active site" description="Schiff-base intermediate with DNA" evidence="15">
    <location>
        <position position="2"/>
    </location>
</feature>
<evidence type="ECO:0000256" key="9">
    <source>
        <dbReference type="ARBA" id="ARBA00023125"/>
    </source>
</evidence>
<dbReference type="CDD" id="cd08966">
    <property type="entry name" value="EcFpg-like_N"/>
    <property type="match status" value="1"/>
</dbReference>
<evidence type="ECO:0000313" key="18">
    <source>
        <dbReference type="EMBL" id="SHG69328.1"/>
    </source>
</evidence>
<name>A0A1M5LW89_9GAMM</name>
<dbReference type="GO" id="GO:0008270">
    <property type="term" value="F:zinc ion binding"/>
    <property type="evidence" value="ECO:0007669"/>
    <property type="project" value="UniProtKB-UniRule"/>
</dbReference>
<evidence type="ECO:0000256" key="5">
    <source>
        <dbReference type="ARBA" id="ARBA00022763"/>
    </source>
</evidence>
<dbReference type="PANTHER" id="PTHR22993">
    <property type="entry name" value="FORMAMIDOPYRIMIDINE-DNA GLYCOSYLASE"/>
    <property type="match status" value="1"/>
</dbReference>
<evidence type="ECO:0000256" key="10">
    <source>
        <dbReference type="ARBA" id="ARBA00023204"/>
    </source>
</evidence>
<comment type="catalytic activity">
    <reaction evidence="14 15">
        <text>2'-deoxyribonucleotide-(2'-deoxyribose 5'-phosphate)-2'-deoxyribonucleotide-DNA = a 3'-end 2'-deoxyribonucleotide-(2,3-dehydro-2,3-deoxyribose 5'-phosphate)-DNA + a 5'-end 5'-phospho-2'-deoxyribonucleoside-DNA + H(+)</text>
        <dbReference type="Rhea" id="RHEA:66592"/>
        <dbReference type="Rhea" id="RHEA-COMP:13180"/>
        <dbReference type="Rhea" id="RHEA-COMP:16897"/>
        <dbReference type="Rhea" id="RHEA-COMP:17067"/>
        <dbReference type="ChEBI" id="CHEBI:15378"/>
        <dbReference type="ChEBI" id="CHEBI:136412"/>
        <dbReference type="ChEBI" id="CHEBI:157695"/>
        <dbReference type="ChEBI" id="CHEBI:167181"/>
        <dbReference type="EC" id="4.2.99.18"/>
    </reaction>
</comment>
<dbReference type="NCBIfam" id="TIGR00577">
    <property type="entry name" value="fpg"/>
    <property type="match status" value="1"/>
</dbReference>
<sequence length="272" mass="30466">MPELPEVETIRRGVTPHVIDRRITRVVVRESRMRWPVPDDLASRVAGQRVLSTDRRGKYLLLALDGGDRLLIHLGMSGRLFVLAQGHPLVKHDHVDIELDDGHLLRFHDPRRFGAVLLWRHDEPTHPLLTGMGPEPFSDAFDGDYLHRVSRGRSAAVKTFVMDGRIVVGAGNIYAAESLFRAGIRPTRPAGDISLPRYRVLAQKIRDVLDEAITQGGTTLRDFAGADGAAGYFQQDLYVYGREALPCRQCSTPIRRLVIGQRSSFFCPGCQR</sequence>
<evidence type="ECO:0000259" key="17">
    <source>
        <dbReference type="PROSITE" id="PS51068"/>
    </source>
</evidence>
<keyword evidence="8 15" id="KW-0862">Zinc</keyword>
<dbReference type="PROSITE" id="PS01242">
    <property type="entry name" value="ZF_FPG_1"/>
    <property type="match status" value="1"/>
</dbReference>
<evidence type="ECO:0000256" key="4">
    <source>
        <dbReference type="ARBA" id="ARBA00022723"/>
    </source>
</evidence>
<dbReference type="InterPro" id="IPR010979">
    <property type="entry name" value="Ribosomal_uS13-like_H2TH"/>
</dbReference>
<dbReference type="EC" id="3.2.2.23" evidence="15"/>
<keyword evidence="12 15" id="KW-0511">Multifunctional enzyme</keyword>
<keyword evidence="19" id="KW-1185">Reference proteome</keyword>
<dbReference type="InterPro" id="IPR000214">
    <property type="entry name" value="Znf_DNA_glyclase/AP_lyase"/>
</dbReference>
<dbReference type="InterPro" id="IPR012319">
    <property type="entry name" value="FPG_cat"/>
</dbReference>
<gene>
    <name evidence="15" type="primary">mutM</name>
    <name evidence="15" type="synonym">fpg</name>
    <name evidence="18" type="ORF">SAMN04488068_1129</name>
</gene>
<dbReference type="Gene3D" id="1.10.8.50">
    <property type="match status" value="1"/>
</dbReference>
<keyword evidence="9 15" id="KW-0238">DNA-binding</keyword>
<feature type="domain" description="Formamidopyrimidine-DNA glycosylase catalytic" evidence="17">
    <location>
        <begin position="2"/>
        <end position="114"/>
    </location>
</feature>
<dbReference type="OrthoDB" id="9800855at2"/>
<organism evidence="18 19">
    <name type="scientific">Hydrocarboniphaga daqingensis</name>
    <dbReference type="NCBI Taxonomy" id="490188"/>
    <lineage>
        <taxon>Bacteria</taxon>
        <taxon>Pseudomonadati</taxon>
        <taxon>Pseudomonadota</taxon>
        <taxon>Gammaproteobacteria</taxon>
        <taxon>Nevskiales</taxon>
        <taxon>Nevskiaceae</taxon>
        <taxon>Hydrocarboniphaga</taxon>
    </lineage>
</organism>
<comment type="catalytic activity">
    <reaction evidence="1 15">
        <text>Hydrolysis of DNA containing ring-opened 7-methylguanine residues, releasing 2,6-diamino-4-hydroxy-5-(N-methyl)formamidopyrimidine.</text>
        <dbReference type="EC" id="3.2.2.23"/>
    </reaction>
</comment>
<dbReference type="FunFam" id="3.20.190.10:FF:000001">
    <property type="entry name" value="Formamidopyrimidine-DNA glycosylase"/>
    <property type="match status" value="1"/>
</dbReference>
<dbReference type="FunFam" id="1.10.8.50:FF:000003">
    <property type="entry name" value="Formamidopyrimidine-DNA glycosylase"/>
    <property type="match status" value="1"/>
</dbReference>
<dbReference type="Proteomes" id="UP000199758">
    <property type="component" value="Unassembled WGS sequence"/>
</dbReference>
<evidence type="ECO:0000256" key="13">
    <source>
        <dbReference type="ARBA" id="ARBA00023295"/>
    </source>
</evidence>
<comment type="function">
    <text evidence="15">Involved in base excision repair of DNA damaged by oxidation or by mutagenic agents. Acts as DNA glycosylase that recognizes and removes damaged bases. Has a preference for oxidized purines, such as 7,8-dihydro-8-oxoguanine (8-oxoG). Has AP (apurinic/apyrimidinic) lyase activity and introduces nicks in the DNA strand. Cleaves the DNA backbone by beta-delta elimination to generate a single-strand break at the site of the removed base with both 3'- and 5'-phosphates.</text>
</comment>
<dbReference type="SUPFAM" id="SSF81624">
    <property type="entry name" value="N-terminal domain of MutM-like DNA repair proteins"/>
    <property type="match status" value="1"/>
</dbReference>
<evidence type="ECO:0000256" key="11">
    <source>
        <dbReference type="ARBA" id="ARBA00023239"/>
    </source>
</evidence>
<dbReference type="EC" id="4.2.99.18" evidence="15"/>
<dbReference type="InterPro" id="IPR015887">
    <property type="entry name" value="DNA_glyclase_Znf_dom_DNA_BS"/>
</dbReference>
<dbReference type="Pfam" id="PF01149">
    <property type="entry name" value="Fapy_DNA_glyco"/>
    <property type="match status" value="1"/>
</dbReference>
<dbReference type="SUPFAM" id="SSF57716">
    <property type="entry name" value="Glucocorticoid receptor-like (DNA-binding domain)"/>
    <property type="match status" value="1"/>
</dbReference>
<dbReference type="PROSITE" id="PS51068">
    <property type="entry name" value="FPG_CAT"/>
    <property type="match status" value="1"/>
</dbReference>
<dbReference type="InterPro" id="IPR020629">
    <property type="entry name" value="FPG_Glyclase"/>
</dbReference>
<feature type="binding site" evidence="15">
    <location>
        <position position="92"/>
    </location>
    <ligand>
        <name>DNA</name>
        <dbReference type="ChEBI" id="CHEBI:16991"/>
    </ligand>
</feature>